<evidence type="ECO:0000313" key="2">
    <source>
        <dbReference type="EMBL" id="QLG26922.1"/>
    </source>
</evidence>
<feature type="transmembrane region" description="Helical" evidence="1">
    <location>
        <begin position="21"/>
        <end position="44"/>
    </location>
</feature>
<keyword evidence="3" id="KW-1185">Reference proteome</keyword>
<dbReference type="RefSeq" id="WP_179168497.1">
    <property type="nucleotide sequence ID" value="NZ_CP058529.1"/>
</dbReference>
<protein>
    <submittedName>
        <fullName evidence="2">Uncharacterized protein</fullName>
    </submittedName>
</protein>
<dbReference type="GeneID" id="56028151"/>
<dbReference type="Proteomes" id="UP000509750">
    <property type="component" value="Chromosome"/>
</dbReference>
<keyword evidence="1" id="KW-1133">Transmembrane helix</keyword>
<organism evidence="2 3">
    <name type="scientific">Halorarum halophilum</name>
    <dbReference type="NCBI Taxonomy" id="2743090"/>
    <lineage>
        <taxon>Archaea</taxon>
        <taxon>Methanobacteriati</taxon>
        <taxon>Methanobacteriota</taxon>
        <taxon>Stenosarchaea group</taxon>
        <taxon>Halobacteria</taxon>
        <taxon>Halobacteriales</taxon>
        <taxon>Haloferacaceae</taxon>
        <taxon>Halorarum</taxon>
    </lineage>
</organism>
<dbReference type="KEGG" id="halg:HUG10_04920"/>
<evidence type="ECO:0000256" key="1">
    <source>
        <dbReference type="SAM" id="Phobius"/>
    </source>
</evidence>
<feature type="transmembrane region" description="Helical" evidence="1">
    <location>
        <begin position="56"/>
        <end position="77"/>
    </location>
</feature>
<dbReference type="EMBL" id="CP058529">
    <property type="protein sequence ID" value="QLG26922.1"/>
    <property type="molecule type" value="Genomic_DNA"/>
</dbReference>
<accession>A0A7D5KLL4</accession>
<evidence type="ECO:0000313" key="3">
    <source>
        <dbReference type="Proteomes" id="UP000509750"/>
    </source>
</evidence>
<sequence length="88" mass="9727">MLGRVAEEYLTFIRHYGRFPFRVAFAGIVLFGPLALALEVTLLLRIGTRLDGPPPIPAVAVVTVAAAAFYAIEYALVRRLVERVENRA</sequence>
<gene>
    <name evidence="2" type="ORF">HUG10_04920</name>
</gene>
<reference evidence="2 3" key="1">
    <citation type="submission" date="2020-07" db="EMBL/GenBank/DDBJ databases">
        <title>Gai3-2, isolated from salt lake.</title>
        <authorList>
            <person name="Cui H."/>
            <person name="Shi X."/>
        </authorList>
    </citation>
    <scope>NUCLEOTIDE SEQUENCE [LARGE SCALE GENOMIC DNA]</scope>
    <source>
        <strain evidence="2 3">Gai3-2</strain>
    </source>
</reference>
<keyword evidence="1" id="KW-0472">Membrane</keyword>
<keyword evidence="1" id="KW-0812">Transmembrane</keyword>
<name>A0A7D5KLL4_9EURY</name>
<proteinExistence type="predicted"/>
<dbReference type="AlphaFoldDB" id="A0A7D5KLL4"/>